<protein>
    <submittedName>
        <fullName evidence="1">Uncharacterized protein</fullName>
    </submittedName>
</protein>
<accession>A0A6J5NAM2</accession>
<organism evidence="1">
    <name type="scientific">uncultured Caudovirales phage</name>
    <dbReference type="NCBI Taxonomy" id="2100421"/>
    <lineage>
        <taxon>Viruses</taxon>
        <taxon>Duplodnaviria</taxon>
        <taxon>Heunggongvirae</taxon>
        <taxon>Uroviricota</taxon>
        <taxon>Caudoviricetes</taxon>
        <taxon>Peduoviridae</taxon>
        <taxon>Maltschvirus</taxon>
        <taxon>Maltschvirus maltsch</taxon>
    </lineage>
</organism>
<proteinExistence type="predicted"/>
<evidence type="ECO:0000313" key="1">
    <source>
        <dbReference type="EMBL" id="CAB4154154.1"/>
    </source>
</evidence>
<gene>
    <name evidence="1" type="ORF">UFOVP633_17</name>
</gene>
<reference evidence="1" key="1">
    <citation type="submission" date="2020-04" db="EMBL/GenBank/DDBJ databases">
        <authorList>
            <person name="Chiriac C."/>
            <person name="Salcher M."/>
            <person name="Ghai R."/>
            <person name="Kavagutti S V."/>
        </authorList>
    </citation>
    <scope>NUCLEOTIDE SEQUENCE</scope>
</reference>
<dbReference type="EMBL" id="LR796610">
    <property type="protein sequence ID" value="CAB4154154.1"/>
    <property type="molecule type" value="Genomic_DNA"/>
</dbReference>
<sequence>MAVTIYQEPQLASPANNPLVFTFASDETGQANFSYVVEVYVNGGLHSTHKVFPESDIYSRFDCSEIMRSVVSATNPSVNILNYNYEAAWDSYWIQVYESYGTPIAIEASATSSTRKAFNGSLRHIDFISWDYSLYDPSNTDGALFLTSFPRNQKYMVGMNDVSFLSLLNTVETSLDLYVELFDITGASIASNTYPIDNYFLTTIDVSPNSLMSNMSFTMGEFESCHYYEIYVAATLGYSTEIFRMYVDHSCVRFTNYRLHWLNKFGAWDSFSFNLLSQESTDVSSSQYKREKGIWKGDEFKYNRNQGEVITVAKWSVDKMILNSDWMKEAVQNWLVRELNESPKVNLYIESITDFEPCNVESTNVVLKKKYSTGLIQENVTISRTYSYNSQLN</sequence>
<name>A0A6J5NAM2_9CAUD</name>